<proteinExistence type="predicted"/>
<reference evidence="2" key="1">
    <citation type="journal article" date="2023" name="G3 (Bethesda)">
        <title>Genome assembly and association tests identify interacting loci associated with vigor, precocity, and sex in interspecific pistachio rootstocks.</title>
        <authorList>
            <person name="Palmer W."/>
            <person name="Jacygrad E."/>
            <person name="Sagayaradj S."/>
            <person name="Cavanaugh K."/>
            <person name="Han R."/>
            <person name="Bertier L."/>
            <person name="Beede B."/>
            <person name="Kafkas S."/>
            <person name="Golino D."/>
            <person name="Preece J."/>
            <person name="Michelmore R."/>
        </authorList>
    </citation>
    <scope>NUCLEOTIDE SEQUENCE [LARGE SCALE GENOMIC DNA]</scope>
</reference>
<evidence type="ECO:0000313" key="1">
    <source>
        <dbReference type="EMBL" id="KAJ0016667.1"/>
    </source>
</evidence>
<protein>
    <submittedName>
        <fullName evidence="1">Uncharacterized protein</fullName>
    </submittedName>
</protein>
<organism evidence="1 2">
    <name type="scientific">Pistacia integerrima</name>
    <dbReference type="NCBI Taxonomy" id="434235"/>
    <lineage>
        <taxon>Eukaryota</taxon>
        <taxon>Viridiplantae</taxon>
        <taxon>Streptophyta</taxon>
        <taxon>Embryophyta</taxon>
        <taxon>Tracheophyta</taxon>
        <taxon>Spermatophyta</taxon>
        <taxon>Magnoliopsida</taxon>
        <taxon>eudicotyledons</taxon>
        <taxon>Gunneridae</taxon>
        <taxon>Pentapetalae</taxon>
        <taxon>rosids</taxon>
        <taxon>malvids</taxon>
        <taxon>Sapindales</taxon>
        <taxon>Anacardiaceae</taxon>
        <taxon>Pistacia</taxon>
    </lineage>
</organism>
<dbReference type="EMBL" id="CM047747">
    <property type="protein sequence ID" value="KAJ0016667.1"/>
    <property type="molecule type" value="Genomic_DNA"/>
</dbReference>
<keyword evidence="2" id="KW-1185">Reference proteome</keyword>
<accession>A0ACC0XEL8</accession>
<evidence type="ECO:0000313" key="2">
    <source>
        <dbReference type="Proteomes" id="UP001163603"/>
    </source>
</evidence>
<dbReference type="Proteomes" id="UP001163603">
    <property type="component" value="Chromosome 12"/>
</dbReference>
<name>A0ACC0XEL8_9ROSI</name>
<comment type="caution">
    <text evidence="1">The sequence shown here is derived from an EMBL/GenBank/DDBJ whole genome shotgun (WGS) entry which is preliminary data.</text>
</comment>
<gene>
    <name evidence="1" type="ORF">Pint_11809</name>
</gene>
<sequence>MFSDEYFICIGCKSPDTVLSKENRLFFLRCEKCGSGRSVATIKAGFVARVGWRNAGTRAPSYSVFGLSQIPPPLPPLARSQAPLYLVECILPPPHPSPIAQPPYSTRVGAVMMDFDAVGLVLWCYEGAGVVDSLGAGSMGYKEGRWRRFAIRGRWQRFAIKGRWLG</sequence>